<evidence type="ECO:0000313" key="5">
    <source>
        <dbReference type="EMBL" id="VAZ99392.1"/>
    </source>
</evidence>
<keyword evidence="1" id="KW-0547">Nucleotide-binding</keyword>
<dbReference type="GO" id="GO:0005737">
    <property type="term" value="C:cytoplasm"/>
    <property type="evidence" value="ECO:0007669"/>
    <property type="project" value="TreeGrafter"/>
</dbReference>
<protein>
    <submittedName>
        <fullName evidence="4">HTH-type transcriptional regulator</fullName>
    </submittedName>
</protein>
<sequence length="994" mass="106051">MPGSDVTAKSKKIHIDPDICFDCMEATIRHRGPIDIVVVTTMFCRQNRGTVALLERERELERLRARLTDAGTGHGCVVVVEGVAGIGKTALVTALCGLARGNSFAALTALSGELEQELPFSVVRQLFEPAVRSLTLTGAARLAAPVFTEMRVADPTTVGAVAHGLYWVCSDLAAECPLLLVIDDVHWVDQASLRFISYLARRITDIPVMLVLAGRPAAPGSGLDLALSGLTPQRLVLQPLTETAVSQLVREIMAVDADDAFCRACATACGGNPFLLTEGLRTLNADGIRPIAAEAARVANLRPDTVTRAVLTRLAHLGPKATRLARALALLGPVENLHIAAELAGLTADEAAAAGEALAAEDIIMRTRPISLRHPLVRTVIYADGTDLRRSIEHKRAAVLLASNGVSPEELVPHLLATAPESDPRIVEQLRLAAASALGRGAPEIAASCLRRALDEPPDVGDRLGILIEFAQALAMGNKFVEAADVLSSAAGLVDDPDLRAELTLQRALMLFRAGHGAEVTACYDDARRILGGREAEFLRRPGCLTLLVAGLAAMEPPTNRIGELERIPRTADVSDDTVRLIDASLAFCFATSGVRSADETFAVAKRAATGALSTGPDTWIIVNFASAGMSITDHHVDALELLDRGIALAQRNGDIGGYRYLSTLRSHGAFYAGRLYEAEEAGRAALDLHELSTIPEIQLAAAVLIDALVARGELAQAQAILSERGMEGPATVQMLLDHVVLLARARLRWRQNRLHHALTDYQNCGRTLSEHGFTNPGFAHWRADAAQILFEVDEVSRARELAAENLELSRRFQAPGAIGIALRVSGLVGDRDAIDTLAESVAILRTAGSDLELARSLTAQGAALRRAGQRSASLPVLREGLDLATRCGARPLADEARMELVAAGARPRRSAITGPAALTVSELRVARLAAGNETNREIAQRLFLSLRTVEVHLTNTYRKLGLQSRSQLAAALAGAGMVWQSSAYTPDRADLVP</sequence>
<dbReference type="PANTHER" id="PTHR16305:SF35">
    <property type="entry name" value="TRANSCRIPTIONAL ACTIVATOR DOMAIN"/>
    <property type="match status" value="1"/>
</dbReference>
<dbReference type="Proteomes" id="UP000279331">
    <property type="component" value="Unassembled WGS sequence"/>
</dbReference>
<dbReference type="CDD" id="cd06170">
    <property type="entry name" value="LuxR_C_like"/>
    <property type="match status" value="1"/>
</dbReference>
<organism evidence="4 7">
    <name type="scientific">Mycobacterium persicum</name>
    <dbReference type="NCBI Taxonomy" id="1487726"/>
    <lineage>
        <taxon>Bacteria</taxon>
        <taxon>Bacillati</taxon>
        <taxon>Actinomycetota</taxon>
        <taxon>Actinomycetes</taxon>
        <taxon>Mycobacteriales</taxon>
        <taxon>Mycobacteriaceae</taxon>
        <taxon>Mycobacterium</taxon>
    </lineage>
</organism>
<dbReference type="GO" id="GO:0004016">
    <property type="term" value="F:adenylate cyclase activity"/>
    <property type="evidence" value="ECO:0007669"/>
    <property type="project" value="TreeGrafter"/>
</dbReference>
<accession>A0AB38V0U0</accession>
<evidence type="ECO:0000313" key="6">
    <source>
        <dbReference type="Proteomes" id="UP000271464"/>
    </source>
</evidence>
<dbReference type="PANTHER" id="PTHR16305">
    <property type="entry name" value="TESTICULAR SOLUBLE ADENYLYL CYCLASE"/>
    <property type="match status" value="1"/>
</dbReference>
<name>A0AB38V0U0_9MYCO</name>
<dbReference type="EMBL" id="UPHM01000123">
    <property type="protein sequence ID" value="VAZ99392.1"/>
    <property type="molecule type" value="Genomic_DNA"/>
</dbReference>
<gene>
    <name evidence="4" type="ORF">LAUMK42_05100</name>
    <name evidence="5" type="ORF">LAUMK4_04586</name>
</gene>
<dbReference type="PRINTS" id="PR00038">
    <property type="entry name" value="HTHLUXR"/>
</dbReference>
<dbReference type="AlphaFoldDB" id="A0AB38V0U0"/>
<dbReference type="PROSITE" id="PS50043">
    <property type="entry name" value="HTH_LUXR_2"/>
    <property type="match status" value="1"/>
</dbReference>
<evidence type="ECO:0000256" key="1">
    <source>
        <dbReference type="ARBA" id="ARBA00022741"/>
    </source>
</evidence>
<dbReference type="Gene3D" id="1.10.10.10">
    <property type="entry name" value="Winged helix-like DNA-binding domain superfamily/Winged helix DNA-binding domain"/>
    <property type="match status" value="1"/>
</dbReference>
<dbReference type="SUPFAM" id="SSF52540">
    <property type="entry name" value="P-loop containing nucleoside triphosphate hydrolases"/>
    <property type="match status" value="1"/>
</dbReference>
<evidence type="ECO:0000313" key="4">
    <source>
        <dbReference type="EMBL" id="VAZ86256.1"/>
    </source>
</evidence>
<evidence type="ECO:0000256" key="2">
    <source>
        <dbReference type="ARBA" id="ARBA00022840"/>
    </source>
</evidence>
<dbReference type="SUPFAM" id="SSF48452">
    <property type="entry name" value="TPR-like"/>
    <property type="match status" value="1"/>
</dbReference>
<proteinExistence type="predicted"/>
<dbReference type="GO" id="GO:0003677">
    <property type="term" value="F:DNA binding"/>
    <property type="evidence" value="ECO:0007669"/>
    <property type="project" value="InterPro"/>
</dbReference>
<comment type="caution">
    <text evidence="4">The sequence shown here is derived from an EMBL/GenBank/DDBJ whole genome shotgun (WGS) entry which is preliminary data.</text>
</comment>
<dbReference type="SUPFAM" id="SSF46894">
    <property type="entry name" value="C-terminal effector domain of the bipartite response regulators"/>
    <property type="match status" value="1"/>
</dbReference>
<dbReference type="InterPro" id="IPR016032">
    <property type="entry name" value="Sig_transdc_resp-reg_C-effctor"/>
</dbReference>
<dbReference type="Gene3D" id="1.25.40.10">
    <property type="entry name" value="Tetratricopeptide repeat domain"/>
    <property type="match status" value="1"/>
</dbReference>
<dbReference type="Proteomes" id="UP000271464">
    <property type="component" value="Unassembled WGS sequence"/>
</dbReference>
<dbReference type="Pfam" id="PF00196">
    <property type="entry name" value="GerE"/>
    <property type="match status" value="1"/>
</dbReference>
<reference evidence="6 7" key="1">
    <citation type="submission" date="2018-09" db="EMBL/GenBank/DDBJ databases">
        <authorList>
            <person name="Tagini F."/>
        </authorList>
    </citation>
    <scope>NUCLEOTIDE SEQUENCE [LARGE SCALE GENOMIC DNA]</scope>
    <source>
        <strain evidence="5 6">MK4</strain>
        <strain evidence="4 7">MK42</strain>
    </source>
</reference>
<dbReference type="Gene3D" id="3.40.50.300">
    <property type="entry name" value="P-loop containing nucleotide triphosphate hydrolases"/>
    <property type="match status" value="1"/>
</dbReference>
<dbReference type="InterPro" id="IPR000792">
    <property type="entry name" value="Tscrpt_reg_LuxR_C"/>
</dbReference>
<keyword evidence="6" id="KW-1185">Reference proteome</keyword>
<dbReference type="InterPro" id="IPR036388">
    <property type="entry name" value="WH-like_DNA-bd_sf"/>
</dbReference>
<dbReference type="InterPro" id="IPR027417">
    <property type="entry name" value="P-loop_NTPase"/>
</dbReference>
<evidence type="ECO:0000259" key="3">
    <source>
        <dbReference type="PROSITE" id="PS50043"/>
    </source>
</evidence>
<dbReference type="GO" id="GO:0006355">
    <property type="term" value="P:regulation of DNA-templated transcription"/>
    <property type="evidence" value="ECO:0007669"/>
    <property type="project" value="InterPro"/>
</dbReference>
<keyword evidence="2" id="KW-0067">ATP-binding</keyword>
<evidence type="ECO:0000313" key="7">
    <source>
        <dbReference type="Proteomes" id="UP000279331"/>
    </source>
</evidence>
<dbReference type="GO" id="GO:0005524">
    <property type="term" value="F:ATP binding"/>
    <property type="evidence" value="ECO:0007669"/>
    <property type="project" value="UniProtKB-KW"/>
</dbReference>
<dbReference type="EMBL" id="UPHL01000149">
    <property type="protein sequence ID" value="VAZ86256.1"/>
    <property type="molecule type" value="Genomic_DNA"/>
</dbReference>
<dbReference type="InterPro" id="IPR041664">
    <property type="entry name" value="AAA_16"/>
</dbReference>
<dbReference type="InterPro" id="IPR011990">
    <property type="entry name" value="TPR-like_helical_dom_sf"/>
</dbReference>
<feature type="domain" description="HTH luxR-type" evidence="3">
    <location>
        <begin position="912"/>
        <end position="977"/>
    </location>
</feature>
<dbReference type="SMART" id="SM00421">
    <property type="entry name" value="HTH_LUXR"/>
    <property type="match status" value="1"/>
</dbReference>
<dbReference type="Pfam" id="PF13191">
    <property type="entry name" value="AAA_16"/>
    <property type="match status" value="1"/>
</dbReference>